<evidence type="ECO:0000313" key="2">
    <source>
        <dbReference type="EMBL" id="SFF44246.1"/>
    </source>
</evidence>
<dbReference type="RefSeq" id="WP_093920301.1">
    <property type="nucleotide sequence ID" value="NZ_FONW01000006.1"/>
</dbReference>
<dbReference type="InterPro" id="IPR049046">
    <property type="entry name" value="Beta-AFase-like_GH127_middle"/>
</dbReference>
<protein>
    <submittedName>
        <fullName evidence="2">Beta-L-arabinofuranosidase, GH127</fullName>
    </submittedName>
</protein>
<organism evidence="2 3">
    <name type="scientific">Sunxiuqinia elliptica</name>
    <dbReference type="NCBI Taxonomy" id="655355"/>
    <lineage>
        <taxon>Bacteria</taxon>
        <taxon>Pseudomonadati</taxon>
        <taxon>Bacteroidota</taxon>
        <taxon>Bacteroidia</taxon>
        <taxon>Marinilabiliales</taxon>
        <taxon>Prolixibacteraceae</taxon>
        <taxon>Sunxiuqinia</taxon>
    </lineage>
</organism>
<sequence length="347" mass="39308">MNRIIVVAAILFSVGACQLRTAEPVNTSERIPDEQISLGGVLADELTKTNQVGRDADKRGPVYMVTIEELQKLLEQTKSTGTDLDDTDIGERWENLNTEVTNTFESLTTQDLNAWVALNDSLLKYTQQVRFADALERVVYNPVNDVLETDQVKSFYFTRLYDRIYFNVFGSSSLHYEHTTGGVVRIVQDTDYPFDGRVSIKLELQDKRYLDLFIRIPEWANRASVTVKGVKYNVVPGQYTEIAKKWKNGDEVEIILGMRPELVSREEPTKAFSLNYGSLMLSYPGSEGKQPPVFTGTDPIQHLKFVSPVGKMPTFTFSGIQDTTLVLQPFIQQELGSNLRTSWIQVR</sequence>
<dbReference type="AlphaFoldDB" id="A0A1I2IU07"/>
<dbReference type="InterPro" id="IPR049174">
    <property type="entry name" value="Beta-AFase-like"/>
</dbReference>
<reference evidence="2 3" key="1">
    <citation type="submission" date="2016-10" db="EMBL/GenBank/DDBJ databases">
        <authorList>
            <person name="de Groot N.N."/>
        </authorList>
    </citation>
    <scope>NUCLEOTIDE SEQUENCE [LARGE SCALE GENOMIC DNA]</scope>
    <source>
        <strain evidence="2 3">CGMCC 1.9156</strain>
    </source>
</reference>
<keyword evidence="3" id="KW-1185">Reference proteome</keyword>
<dbReference type="STRING" id="655355.SAMN05216283_106170"/>
<dbReference type="PANTHER" id="PTHR43465">
    <property type="entry name" value="DUF1680 DOMAIN PROTEIN (AFU_ORTHOLOGUE AFUA_1G08910)"/>
    <property type="match status" value="1"/>
</dbReference>
<evidence type="ECO:0000313" key="3">
    <source>
        <dbReference type="Proteomes" id="UP000198964"/>
    </source>
</evidence>
<dbReference type="EMBL" id="FONW01000006">
    <property type="protein sequence ID" value="SFF44246.1"/>
    <property type="molecule type" value="Genomic_DNA"/>
</dbReference>
<dbReference type="Proteomes" id="UP000198964">
    <property type="component" value="Unassembled WGS sequence"/>
</dbReference>
<dbReference type="Pfam" id="PF20736">
    <property type="entry name" value="Glyco_hydro127M"/>
    <property type="match status" value="1"/>
</dbReference>
<name>A0A1I2IU07_9BACT</name>
<feature type="domain" description="Non-reducing end beta-L-arabinofuranosidase-like GH127 middle" evidence="1">
    <location>
        <begin position="164"/>
        <end position="258"/>
    </location>
</feature>
<evidence type="ECO:0000259" key="1">
    <source>
        <dbReference type="Pfam" id="PF20736"/>
    </source>
</evidence>
<gene>
    <name evidence="2" type="ORF">SAMN05216283_106170</name>
</gene>
<dbReference type="PROSITE" id="PS51257">
    <property type="entry name" value="PROKAR_LIPOPROTEIN"/>
    <property type="match status" value="1"/>
</dbReference>
<dbReference type="PANTHER" id="PTHR43465:SF1">
    <property type="entry name" value="NON-REDUCING END BETA-L-ARABINOFURANOSIDASE"/>
    <property type="match status" value="1"/>
</dbReference>
<accession>A0A1I2IU07</accession>
<proteinExistence type="predicted"/>